<keyword evidence="2" id="KW-0812">Transmembrane</keyword>
<evidence type="ECO:0000256" key="2">
    <source>
        <dbReference type="SAM" id="Phobius"/>
    </source>
</evidence>
<feature type="transmembrane region" description="Helical" evidence="2">
    <location>
        <begin position="149"/>
        <end position="171"/>
    </location>
</feature>
<accession>A0A7S1FSF1</accession>
<dbReference type="PANTHER" id="PTHR31834">
    <property type="entry name" value="INITIATION-SPECIFIC ALPHA-1,6-MANNOSYLTRANSFERASE"/>
    <property type="match status" value="1"/>
</dbReference>
<keyword evidence="2" id="KW-0472">Membrane</keyword>
<dbReference type="AlphaFoldDB" id="A0A7S1FSF1"/>
<sequence>MKLMRKASPGRHGAKDRLKRSVSPSRSKRSKSPSQVKKDGSPTSSTSTSSSLRCSIDDGLHLPESASNTDKHYAGNELMNGRGLRNRLSNDTVSRALIRGRKKKGRSTPQHYADPYMSLPPPHLPPPSSIFSPSLSSSTIKCLRRVARFIKITTVVLIFPILKAVVCAPILTFRRRIISGVILSFCAFLAIQDFRSKYFGALGHHNLKGGGYGFYLDFLRKDENIRRNRLAHGWDDRHSEHESYIGGRRWYVSRSISQGRQVDRHLAGGDMLRYLYIPIGRYVDEYDVRTYLRMDVAGISNGHTWPVLVGEDTLGSIRKIMKDTYKNKNTKIDAGEIATELSQEWWIEGDNRAEELRCIILVFAYGGACVPRVEKIVSYSLDNLMKGKTEGRNGKKLWAYFNELEKSANEGNKEMIFLASSVAGHATLRMALNEILYKNVEKKDPSEIVMRAIEEEKLLGSSFNSHGLVLHKEARSSSMVLSAGTQSGSVGERCGYSCSVSGSCCDILTENSDQILVVSLSSSVLTSTTKLEGAISHGKSATVSVIAPKILNSPPKLHTKDRTEDRMFADNMKPRWACDRCLRDARRGSFGNCKKECGGRVGKYYYDEICSPERRLPKAEIEIKLRVGFSNKNKTAEEPPPRLIPRIIHQTWKGKITAERQPSLARLQNSWKFSGWDYRYYDDDGAQAFIEQHFPQRIVDAYDALIPGAFKADLFRYLVLMIHGGVYADVDILLEGNLDTLIPPSLGFLAPLDTPGEENDERFCLWNGFMASAPGHPFVVRAAERTINHILDRADMFDMEREVCLGGKTNDVECWKMRVERGLVMSGPCALGISVNEALGQPSLKGYDLGWMPSPGIEGTSLILKLDKQDLGSFRLSDTTRQVIVASTNLPDMIEYTVENEDDATEPVSSSDVKGFFGIRGSETISEEEVPKVQHYSEADRGKLIWGAELVYTDMQVVDETMIFSIEKT</sequence>
<organism evidence="3">
    <name type="scientific">Corethron hystrix</name>
    <dbReference type="NCBI Taxonomy" id="216773"/>
    <lineage>
        <taxon>Eukaryota</taxon>
        <taxon>Sar</taxon>
        <taxon>Stramenopiles</taxon>
        <taxon>Ochrophyta</taxon>
        <taxon>Bacillariophyta</taxon>
        <taxon>Coscinodiscophyceae</taxon>
        <taxon>Corethrophycidae</taxon>
        <taxon>Corethrales</taxon>
        <taxon>Corethraceae</taxon>
        <taxon>Corethron</taxon>
    </lineage>
</organism>
<reference evidence="3" key="1">
    <citation type="submission" date="2021-01" db="EMBL/GenBank/DDBJ databases">
        <authorList>
            <person name="Corre E."/>
            <person name="Pelletier E."/>
            <person name="Niang G."/>
            <person name="Scheremetjew M."/>
            <person name="Finn R."/>
            <person name="Kale V."/>
            <person name="Holt S."/>
            <person name="Cochrane G."/>
            <person name="Meng A."/>
            <person name="Brown T."/>
            <person name="Cohen L."/>
        </authorList>
    </citation>
    <scope>NUCLEOTIDE SEQUENCE</scope>
    <source>
        <strain evidence="3">308</strain>
    </source>
</reference>
<dbReference type="PANTHER" id="PTHR31834:SF1">
    <property type="entry name" value="INITIATION-SPECIFIC ALPHA-1,6-MANNOSYLTRANSFERASE"/>
    <property type="match status" value="1"/>
</dbReference>
<evidence type="ECO:0000313" key="3">
    <source>
        <dbReference type="EMBL" id="CAD8884913.1"/>
    </source>
</evidence>
<keyword evidence="2" id="KW-1133">Transmembrane helix</keyword>
<dbReference type="GO" id="GO:0000136">
    <property type="term" value="C:mannan polymerase complex"/>
    <property type="evidence" value="ECO:0007669"/>
    <property type="project" value="TreeGrafter"/>
</dbReference>
<dbReference type="GO" id="GO:0006487">
    <property type="term" value="P:protein N-linked glycosylation"/>
    <property type="evidence" value="ECO:0007669"/>
    <property type="project" value="TreeGrafter"/>
</dbReference>
<evidence type="ECO:0008006" key="4">
    <source>
        <dbReference type="Google" id="ProtNLM"/>
    </source>
</evidence>
<dbReference type="GO" id="GO:0000009">
    <property type="term" value="F:alpha-1,6-mannosyltransferase activity"/>
    <property type="evidence" value="ECO:0007669"/>
    <property type="project" value="InterPro"/>
</dbReference>
<name>A0A7S1FSF1_9STRA</name>
<dbReference type="InterPro" id="IPR039367">
    <property type="entry name" value="Och1-like"/>
</dbReference>
<feature type="region of interest" description="Disordered" evidence="1">
    <location>
        <begin position="1"/>
        <end position="111"/>
    </location>
</feature>
<feature type="compositionally biased region" description="Basic residues" evidence="1">
    <location>
        <begin position="1"/>
        <end position="31"/>
    </location>
</feature>
<dbReference type="Gene3D" id="3.90.550.20">
    <property type="match status" value="1"/>
</dbReference>
<feature type="compositionally biased region" description="Low complexity" evidence="1">
    <location>
        <begin position="41"/>
        <end position="51"/>
    </location>
</feature>
<gene>
    <name evidence="3" type="ORF">CHYS00102_LOCUS12110</name>
</gene>
<dbReference type="InterPro" id="IPR029044">
    <property type="entry name" value="Nucleotide-diphossugar_trans"/>
</dbReference>
<protein>
    <recommendedName>
        <fullName evidence="4">Alpha 1,4-glycosyltransferase domain-containing protein</fullName>
    </recommendedName>
</protein>
<dbReference type="Pfam" id="PF04488">
    <property type="entry name" value="Gly_transf_sug"/>
    <property type="match status" value="1"/>
</dbReference>
<evidence type="ECO:0000256" key="1">
    <source>
        <dbReference type="SAM" id="MobiDB-lite"/>
    </source>
</evidence>
<dbReference type="EMBL" id="HBFR01016580">
    <property type="protein sequence ID" value="CAD8884913.1"/>
    <property type="molecule type" value="Transcribed_RNA"/>
</dbReference>
<dbReference type="SUPFAM" id="SSF53448">
    <property type="entry name" value="Nucleotide-diphospho-sugar transferases"/>
    <property type="match status" value="1"/>
</dbReference>
<dbReference type="InterPro" id="IPR007577">
    <property type="entry name" value="GlycoTrfase_DXD_sugar-bd_CS"/>
</dbReference>
<proteinExistence type="predicted"/>